<keyword evidence="2" id="KW-1185">Reference proteome</keyword>
<proteinExistence type="predicted"/>
<accession>A0ABR4DUM3</accession>
<dbReference type="Proteomes" id="UP001600888">
    <property type="component" value="Unassembled WGS sequence"/>
</dbReference>
<gene>
    <name evidence="1" type="ORF">FJTKL_03722</name>
</gene>
<evidence type="ECO:0000313" key="1">
    <source>
        <dbReference type="EMBL" id="KAL2274008.1"/>
    </source>
</evidence>
<protein>
    <submittedName>
        <fullName evidence="1">Uncharacterized protein</fullName>
    </submittedName>
</protein>
<name>A0ABR4DUM3_9PEZI</name>
<sequence length="105" mass="11836">MHSSERRPEGCLASRAPTRPRILVPSALLGGAPCRSRSVMWLSRSRLLLLALLLRMQQSRLPARAGPPTLRLNIETLPRQRLASKKRAFRVSHSAGDVMKWHHRG</sequence>
<dbReference type="EMBL" id="JBAWTH010000168">
    <property type="protein sequence ID" value="KAL2274008.1"/>
    <property type="molecule type" value="Genomic_DNA"/>
</dbReference>
<comment type="caution">
    <text evidence="1">The sequence shown here is derived from an EMBL/GenBank/DDBJ whole genome shotgun (WGS) entry which is preliminary data.</text>
</comment>
<evidence type="ECO:0000313" key="2">
    <source>
        <dbReference type="Proteomes" id="UP001600888"/>
    </source>
</evidence>
<organism evidence="1 2">
    <name type="scientific">Diaporthe vaccinii</name>
    <dbReference type="NCBI Taxonomy" id="105482"/>
    <lineage>
        <taxon>Eukaryota</taxon>
        <taxon>Fungi</taxon>
        <taxon>Dikarya</taxon>
        <taxon>Ascomycota</taxon>
        <taxon>Pezizomycotina</taxon>
        <taxon>Sordariomycetes</taxon>
        <taxon>Sordariomycetidae</taxon>
        <taxon>Diaporthales</taxon>
        <taxon>Diaporthaceae</taxon>
        <taxon>Diaporthe</taxon>
        <taxon>Diaporthe eres species complex</taxon>
    </lineage>
</organism>
<reference evidence="1 2" key="1">
    <citation type="submission" date="2024-03" db="EMBL/GenBank/DDBJ databases">
        <title>A high-quality draft genome sequence of Diaporthe vaccinii, a causative agent of upright dieback and viscid rot disease in cranberry plants.</title>
        <authorList>
            <person name="Sarrasin M."/>
            <person name="Lang B.F."/>
            <person name="Burger G."/>
        </authorList>
    </citation>
    <scope>NUCLEOTIDE SEQUENCE [LARGE SCALE GENOMIC DNA]</scope>
    <source>
        <strain evidence="1 2">IS7</strain>
    </source>
</reference>